<organism evidence="1 2">
    <name type="scientific">Flavobacterium rhamnosiphilum</name>
    <dbReference type="NCBI Taxonomy" id="2541724"/>
    <lineage>
        <taxon>Bacteria</taxon>
        <taxon>Pseudomonadati</taxon>
        <taxon>Bacteroidota</taxon>
        <taxon>Flavobacteriia</taxon>
        <taxon>Flavobacteriales</taxon>
        <taxon>Flavobacteriaceae</taxon>
        <taxon>Flavobacterium</taxon>
    </lineage>
</organism>
<dbReference type="RefSeq" id="WP_131916462.1">
    <property type="nucleotide sequence ID" value="NZ_SMLG01000007.1"/>
</dbReference>
<comment type="caution">
    <text evidence="1">The sequence shown here is derived from an EMBL/GenBank/DDBJ whole genome shotgun (WGS) entry which is preliminary data.</text>
</comment>
<dbReference type="OrthoDB" id="1430532at2"/>
<dbReference type="Proteomes" id="UP000294814">
    <property type="component" value="Unassembled WGS sequence"/>
</dbReference>
<sequence>MFLNYIKDYFVKKTLKKSFQNLKNNESVNVVKTIGLLVDGTRFAKTEALIAALTANGILPENITTIVYRDKFKKTADKKFPVFNSGHLKWNGEISSPEVNDFINKKFDLLISYYDIEKAILLKINHDSKAQFKVGFSLIDNRLNHFMIKTYVDNYTLFVSELFKYLKLLNKL</sequence>
<dbReference type="InterPro" id="IPR054207">
    <property type="entry name" value="DUF6913"/>
</dbReference>
<dbReference type="Pfam" id="PF21857">
    <property type="entry name" value="DUF6913"/>
    <property type="match status" value="1"/>
</dbReference>
<accession>A0A4V6PGD0</accession>
<keyword evidence="2" id="KW-1185">Reference proteome</keyword>
<gene>
    <name evidence="1" type="ORF">E0I26_10670</name>
</gene>
<proteinExistence type="predicted"/>
<reference evidence="1 2" key="1">
    <citation type="submission" date="2019-03" db="EMBL/GenBank/DDBJ databases">
        <title>Novel species of Flavobacterium.</title>
        <authorList>
            <person name="Liu Q."/>
            <person name="Xin Y.-H."/>
        </authorList>
    </citation>
    <scope>NUCLEOTIDE SEQUENCE [LARGE SCALE GENOMIC DNA]</scope>
    <source>
        <strain evidence="1 2">LB3P52</strain>
    </source>
</reference>
<protein>
    <submittedName>
        <fullName evidence="1">Uncharacterized protein</fullName>
    </submittedName>
</protein>
<evidence type="ECO:0000313" key="2">
    <source>
        <dbReference type="Proteomes" id="UP000294814"/>
    </source>
</evidence>
<dbReference type="AlphaFoldDB" id="A0A4V6PGD0"/>
<evidence type="ECO:0000313" key="1">
    <source>
        <dbReference type="EMBL" id="TDE43506.1"/>
    </source>
</evidence>
<dbReference type="EMBL" id="SMLG01000007">
    <property type="protein sequence ID" value="TDE43506.1"/>
    <property type="molecule type" value="Genomic_DNA"/>
</dbReference>
<name>A0A4V6PGD0_9FLAO</name>